<dbReference type="Gene3D" id="3.30.1370.10">
    <property type="entry name" value="K Homology domain, type 1"/>
    <property type="match status" value="1"/>
</dbReference>
<feature type="region of interest" description="Disordered" evidence="2">
    <location>
        <begin position="586"/>
        <end position="615"/>
    </location>
</feature>
<dbReference type="AlphaFoldDB" id="A0A8D8ZXW4"/>
<dbReference type="InterPro" id="IPR004087">
    <property type="entry name" value="KH_dom"/>
</dbReference>
<dbReference type="SUPFAM" id="SSF54791">
    <property type="entry name" value="Eukaryotic type KH-domain (KH-domain type I)"/>
    <property type="match status" value="1"/>
</dbReference>
<dbReference type="GO" id="GO:0003723">
    <property type="term" value="F:RNA binding"/>
    <property type="evidence" value="ECO:0007669"/>
    <property type="project" value="UniProtKB-UniRule"/>
</dbReference>
<feature type="domain" description="K Homology" evidence="3">
    <location>
        <begin position="214"/>
        <end position="285"/>
    </location>
</feature>
<dbReference type="FunFam" id="3.30.1370.10:FF:000072">
    <property type="entry name" value="Uncharacterized protein, isoform A"/>
    <property type="match status" value="1"/>
</dbReference>
<accession>A0A8D8ZXW4</accession>
<dbReference type="Pfam" id="PF00013">
    <property type="entry name" value="KH_1"/>
    <property type="match status" value="1"/>
</dbReference>
<dbReference type="EMBL" id="HBUF01541766">
    <property type="protein sequence ID" value="CAG6755347.1"/>
    <property type="molecule type" value="Transcribed_RNA"/>
</dbReference>
<organism evidence="4">
    <name type="scientific">Cacopsylla melanoneura</name>
    <dbReference type="NCBI Taxonomy" id="428564"/>
    <lineage>
        <taxon>Eukaryota</taxon>
        <taxon>Metazoa</taxon>
        <taxon>Ecdysozoa</taxon>
        <taxon>Arthropoda</taxon>
        <taxon>Hexapoda</taxon>
        <taxon>Insecta</taxon>
        <taxon>Pterygota</taxon>
        <taxon>Neoptera</taxon>
        <taxon>Paraneoptera</taxon>
        <taxon>Hemiptera</taxon>
        <taxon>Sternorrhyncha</taxon>
        <taxon>Psylloidea</taxon>
        <taxon>Psyllidae</taxon>
        <taxon>Psyllinae</taxon>
        <taxon>Cacopsylla</taxon>
    </lineage>
</organism>
<feature type="region of interest" description="Disordered" evidence="2">
    <location>
        <begin position="297"/>
        <end position="324"/>
    </location>
</feature>
<dbReference type="CDD" id="cd22454">
    <property type="entry name" value="KH-I_Mextli_like"/>
    <property type="match status" value="1"/>
</dbReference>
<feature type="region of interest" description="Disordered" evidence="2">
    <location>
        <begin position="440"/>
        <end position="518"/>
    </location>
</feature>
<protein>
    <recommendedName>
        <fullName evidence="3">K Homology domain-containing protein</fullName>
    </recommendedName>
</protein>
<feature type="compositionally biased region" description="Polar residues" evidence="2">
    <location>
        <begin position="1"/>
        <end position="11"/>
    </location>
</feature>
<feature type="compositionally biased region" description="Low complexity" evidence="2">
    <location>
        <begin position="601"/>
        <end position="615"/>
    </location>
</feature>
<dbReference type="EMBL" id="HBUF01541764">
    <property type="protein sequence ID" value="CAG6755345.1"/>
    <property type="molecule type" value="Transcribed_RNA"/>
</dbReference>
<dbReference type="GO" id="GO:1901190">
    <property type="term" value="P:regulation of formation of translation initiation ternary complex"/>
    <property type="evidence" value="ECO:0007669"/>
    <property type="project" value="TreeGrafter"/>
</dbReference>
<name>A0A8D8ZXW4_9HEMI</name>
<evidence type="ECO:0000256" key="1">
    <source>
        <dbReference type="PROSITE-ProRule" id="PRU00117"/>
    </source>
</evidence>
<dbReference type="Gene3D" id="1.25.40.180">
    <property type="match status" value="1"/>
</dbReference>
<dbReference type="EMBL" id="HBUF01541761">
    <property type="protein sequence ID" value="CAG6755341.1"/>
    <property type="molecule type" value="Transcribed_RNA"/>
</dbReference>
<dbReference type="GO" id="GO:0003743">
    <property type="term" value="F:translation initiation factor activity"/>
    <property type="evidence" value="ECO:0007669"/>
    <property type="project" value="TreeGrafter"/>
</dbReference>
<evidence type="ECO:0000256" key="2">
    <source>
        <dbReference type="SAM" id="MobiDB-lite"/>
    </source>
</evidence>
<dbReference type="GO" id="GO:0008190">
    <property type="term" value="F:eukaryotic initiation factor 4E binding"/>
    <property type="evidence" value="ECO:0007669"/>
    <property type="project" value="InterPro"/>
</dbReference>
<dbReference type="InterPro" id="IPR036612">
    <property type="entry name" value="KH_dom_type_1_sf"/>
</dbReference>
<dbReference type="EMBL" id="HBUF01541765">
    <property type="protein sequence ID" value="CAG6755346.1"/>
    <property type="molecule type" value="Transcribed_RNA"/>
</dbReference>
<dbReference type="PANTHER" id="PTHR20849:SF2">
    <property type="entry name" value="EUKARYOTIC TRANSLATION INITIATION FACTOR 4E-BINDING PROTEIN MEXTLI"/>
    <property type="match status" value="1"/>
</dbReference>
<dbReference type="InterPro" id="IPR040160">
    <property type="entry name" value="Mxt"/>
</dbReference>
<proteinExistence type="predicted"/>
<feature type="region of interest" description="Disordered" evidence="2">
    <location>
        <begin position="370"/>
        <end position="409"/>
    </location>
</feature>
<dbReference type="GO" id="GO:0045727">
    <property type="term" value="P:positive regulation of translation"/>
    <property type="evidence" value="ECO:0007669"/>
    <property type="project" value="InterPro"/>
</dbReference>
<evidence type="ECO:0000313" key="4">
    <source>
        <dbReference type="EMBL" id="CAG6755342.1"/>
    </source>
</evidence>
<dbReference type="EMBL" id="HBUF01315038">
    <property type="protein sequence ID" value="CAG6693886.1"/>
    <property type="molecule type" value="Transcribed_RNA"/>
</dbReference>
<dbReference type="PROSITE" id="PS50084">
    <property type="entry name" value="KH_TYPE_1"/>
    <property type="match status" value="1"/>
</dbReference>
<dbReference type="InterPro" id="IPR004088">
    <property type="entry name" value="KH_dom_type_1"/>
</dbReference>
<dbReference type="EMBL" id="HBUF01541760">
    <property type="protein sequence ID" value="CAG6755340.1"/>
    <property type="molecule type" value="Transcribed_RNA"/>
</dbReference>
<dbReference type="PANTHER" id="PTHR20849">
    <property type="entry name" value="EUKARYOTIC TRANSLATION INITIATION FACTOR 4E-BINDING PROTEIN MEXTLI"/>
    <property type="match status" value="1"/>
</dbReference>
<keyword evidence="1" id="KW-0694">RNA-binding</keyword>
<dbReference type="EMBL" id="HBUF01541762">
    <property type="protein sequence ID" value="CAG6755342.1"/>
    <property type="molecule type" value="Transcribed_RNA"/>
</dbReference>
<feature type="compositionally biased region" description="Low complexity" evidence="2">
    <location>
        <begin position="378"/>
        <end position="388"/>
    </location>
</feature>
<feature type="compositionally biased region" description="Low complexity" evidence="2">
    <location>
        <begin position="440"/>
        <end position="472"/>
    </location>
</feature>
<reference evidence="4" key="1">
    <citation type="submission" date="2021-05" db="EMBL/GenBank/DDBJ databases">
        <authorList>
            <person name="Alioto T."/>
            <person name="Alioto T."/>
            <person name="Gomez Garrido J."/>
        </authorList>
    </citation>
    <scope>NUCLEOTIDE SEQUENCE</scope>
</reference>
<feature type="compositionally biased region" description="Low complexity" evidence="2">
    <location>
        <begin position="298"/>
        <end position="315"/>
    </location>
</feature>
<sequence>MSSSGISTKSVRNLEKPKPLRLSAGGTRSIRPVSVSSPTEPVMPHHASMPHPHRLSTGPSSVLELMTLLDKVSTQLSNAHFDHNLTNNIDLLYSQMKLFGSQIESSYQTEVDNAFVTLRKGTESDKLDESSRLKLLHLVELRSAGWKSLHTDYYAQSLSKASEIELSSSVSSHSVDSLLSPLTPPPNVLPILSPGELVKASGKYPKPTKIPGKNYCKDEVVIRNADSGKVMGIKGRRVHMIEELSETIISFQRVHPGARERNVQITGPNPDNIVHATQLIDETIRKNQSPVRELGLQDSTLLDSNSSCNSSQSDDSGLKLQQPDESLDFPHQFRHFVSFGNGRYVSIVGNDYSLVNNVVVLVANNKHLVSDSPPPPLLNSGSLISPPLDLDEEPLSYSSPLHPSIAAGGGRGMGDFTPISPLGASLPSYPPSPYSYLLDTTTSTTTTHSNSYTQHSTAQSQSSSSTLVQQATGLSAALSEDTNNNNNNGVGRATTPGGESKTKLSRSKSDVSSSSSLRTSKLTRTYSRDFLIMCSKSPLSQQKPPELIYIELNYSEITKPDDGKYFDAVEYLTQCELDKHKPRRLASYSGTDDCSDEYELSSTSTPNTSSSKLFS</sequence>
<evidence type="ECO:0000259" key="3">
    <source>
        <dbReference type="SMART" id="SM00322"/>
    </source>
</evidence>
<dbReference type="GO" id="GO:0005737">
    <property type="term" value="C:cytoplasm"/>
    <property type="evidence" value="ECO:0007669"/>
    <property type="project" value="TreeGrafter"/>
</dbReference>
<dbReference type="EMBL" id="HBUF01355712">
    <property type="protein sequence ID" value="CAG6717299.1"/>
    <property type="molecule type" value="Transcribed_RNA"/>
</dbReference>
<dbReference type="GO" id="GO:0034518">
    <property type="term" value="C:RNA cap binding complex"/>
    <property type="evidence" value="ECO:0007669"/>
    <property type="project" value="TreeGrafter"/>
</dbReference>
<feature type="region of interest" description="Disordered" evidence="2">
    <location>
        <begin position="1"/>
        <end position="56"/>
    </location>
</feature>
<dbReference type="EMBL" id="HBUF01541769">
    <property type="protein sequence ID" value="CAG6755350.1"/>
    <property type="molecule type" value="Transcribed_RNA"/>
</dbReference>
<dbReference type="SMART" id="SM00322">
    <property type="entry name" value="KH"/>
    <property type="match status" value="1"/>
</dbReference>